<comment type="caution">
    <text evidence="1">The sequence shown here is derived from an EMBL/GenBank/DDBJ whole genome shotgun (WGS) entry which is preliminary data.</text>
</comment>
<reference evidence="1 2" key="1">
    <citation type="journal article" date="2014" name="Genome Biol. Evol.">
        <title>The genome of the myxosporean Thelohanellus kitauei shows adaptations to nutrient acquisition within its fish host.</title>
        <authorList>
            <person name="Yang Y."/>
            <person name="Xiong J."/>
            <person name="Zhou Z."/>
            <person name="Huo F."/>
            <person name="Miao W."/>
            <person name="Ran C."/>
            <person name="Liu Y."/>
            <person name="Zhang J."/>
            <person name="Feng J."/>
            <person name="Wang M."/>
            <person name="Wang M."/>
            <person name="Wang L."/>
            <person name="Yao B."/>
        </authorList>
    </citation>
    <scope>NUCLEOTIDE SEQUENCE [LARGE SCALE GENOMIC DNA]</scope>
    <source>
        <strain evidence="1">Wuqing</strain>
    </source>
</reference>
<name>A0A0C2NH16_THEKT</name>
<evidence type="ECO:0000313" key="2">
    <source>
        <dbReference type="Proteomes" id="UP000031668"/>
    </source>
</evidence>
<dbReference type="EMBL" id="JWZT01000896">
    <property type="protein sequence ID" value="KII73302.1"/>
    <property type="molecule type" value="Genomic_DNA"/>
</dbReference>
<proteinExistence type="predicted"/>
<gene>
    <name evidence="1" type="ORF">RF11_01022</name>
</gene>
<evidence type="ECO:0008006" key="3">
    <source>
        <dbReference type="Google" id="ProtNLM"/>
    </source>
</evidence>
<dbReference type="AlphaFoldDB" id="A0A0C2NH16"/>
<evidence type="ECO:0000313" key="1">
    <source>
        <dbReference type="EMBL" id="KII73302.1"/>
    </source>
</evidence>
<keyword evidence="2" id="KW-1185">Reference proteome</keyword>
<protein>
    <recommendedName>
        <fullName evidence="3">Tc1-like transposase DDE domain-containing protein</fullName>
    </recommendedName>
</protein>
<organism evidence="1 2">
    <name type="scientific">Thelohanellus kitauei</name>
    <name type="common">Myxosporean</name>
    <dbReference type="NCBI Taxonomy" id="669202"/>
    <lineage>
        <taxon>Eukaryota</taxon>
        <taxon>Metazoa</taxon>
        <taxon>Cnidaria</taxon>
        <taxon>Myxozoa</taxon>
        <taxon>Myxosporea</taxon>
        <taxon>Bivalvulida</taxon>
        <taxon>Platysporina</taxon>
        <taxon>Myxobolidae</taxon>
        <taxon>Thelohanellus</taxon>
    </lineage>
</organism>
<sequence>MSDDTIYIDETGFNRHPMSKFGRAPSGKRVSLVVTNSRGHNIARVRAYNADSFIQFLSEMLVKTGPGSKNLVMDNPKLNQIEPLFSKWKTLVKSDMRIFDSMDLTHGFNQASLQITTYNRLGWIRESTRFVSLAFRREPM</sequence>
<accession>A0A0C2NH16</accession>
<dbReference type="Proteomes" id="UP000031668">
    <property type="component" value="Unassembled WGS sequence"/>
</dbReference>